<evidence type="ECO:0000313" key="2">
    <source>
        <dbReference type="Proteomes" id="UP000251795"/>
    </source>
</evidence>
<reference evidence="1 2" key="1">
    <citation type="submission" date="2018-04" db="EMBL/GenBank/DDBJ databases">
        <authorList>
            <person name="Go L.Y."/>
            <person name="Mitchell J.A."/>
        </authorList>
    </citation>
    <scope>NUCLEOTIDE SEQUENCE [LARGE SCALE GENOMIC DNA]</scope>
</reference>
<name>A0A2Z4QEM9_9CAUD</name>
<sequence length="262" mass="29517">MGSIFEGGTCPAIFSESSDRVSPQAYSFFLIEDIIMSINITTLYKMQFQLLKPLSPRQEYALVVLFKDDLCDGDVAALAELIVRDYPHVARLYDAFAAANQYENAVPFIVPVLNSEEVTEEIFCLIDHALVVAPELRQLLNQALHNVIIMRETPEELLFREGAELLLCEDAMSHLLGQFVDCMLDAYNCGVLPMVVRPTKEQQAMRNERLLSFEMLRDGNMFSGNLDFANALQPSERARIIAQQLLIRIRHNAAKGFNAVAQ</sequence>
<evidence type="ECO:0000313" key="1">
    <source>
        <dbReference type="EMBL" id="AWY08567.1"/>
    </source>
</evidence>
<keyword evidence="2" id="KW-1185">Reference proteome</keyword>
<proteinExistence type="predicted"/>
<dbReference type="EMBL" id="MH248138">
    <property type="protein sequence ID" value="AWY08567.1"/>
    <property type="molecule type" value="Genomic_DNA"/>
</dbReference>
<protein>
    <submittedName>
        <fullName evidence="1">Uncharacterized protein</fullName>
    </submittedName>
</protein>
<accession>A0A2Z4QEM9</accession>
<dbReference type="Proteomes" id="UP000251795">
    <property type="component" value="Segment"/>
</dbReference>
<gene>
    <name evidence="1" type="ORF">Alexandra_314</name>
</gene>
<organism evidence="1 2">
    <name type="scientific">Erwinia phage vB_EamM_Alexandra</name>
    <dbReference type="NCBI Taxonomy" id="2201424"/>
    <lineage>
        <taxon>Viruses</taxon>
        <taxon>Duplodnaviria</taxon>
        <taxon>Heunggongvirae</taxon>
        <taxon>Uroviricota</taxon>
        <taxon>Caudoviricetes</taxon>
        <taxon>Alexandravirus</taxon>
        <taxon>Alexandravirus alexandra</taxon>
    </lineage>
</organism>